<accession>A0A369UWH1</accession>
<proteinExistence type="predicted"/>
<protein>
    <submittedName>
        <fullName evidence="2">Uncharacterized protein</fullName>
    </submittedName>
</protein>
<name>A0A369UWH1_9ACTN</name>
<reference evidence="2 3" key="1">
    <citation type="submission" date="2018-07" db="EMBL/GenBank/DDBJ databases">
        <title>Genome guided investigation of antibiotics producing actinomycetales strain isolated from a Macau mangrove ecosystem.</title>
        <authorList>
            <person name="Hu D."/>
        </authorList>
    </citation>
    <scope>NUCLEOTIDE SEQUENCE [LARGE SCALE GENOMIC DNA]</scope>
    <source>
        <strain evidence="2 3">2297</strain>
    </source>
</reference>
<keyword evidence="1" id="KW-1133">Transmembrane helix</keyword>
<evidence type="ECO:0000313" key="2">
    <source>
        <dbReference type="EMBL" id="RDD84623.1"/>
    </source>
</evidence>
<dbReference type="EMBL" id="QQBH01000038">
    <property type="protein sequence ID" value="RDD84623.1"/>
    <property type="molecule type" value="Genomic_DNA"/>
</dbReference>
<evidence type="ECO:0000256" key="1">
    <source>
        <dbReference type="SAM" id="Phobius"/>
    </source>
</evidence>
<feature type="transmembrane region" description="Helical" evidence="1">
    <location>
        <begin position="62"/>
        <end position="86"/>
    </location>
</feature>
<evidence type="ECO:0000313" key="3">
    <source>
        <dbReference type="Proteomes" id="UP000253742"/>
    </source>
</evidence>
<keyword evidence="1" id="KW-0472">Membrane</keyword>
<keyword evidence="1" id="KW-0812">Transmembrane</keyword>
<sequence length="104" mass="10432">MWKWTVSGVLLALTIQAASIAILLGGIQRIVTATSPDCGPVTRACAADPAREQAAPVPGEGWLLVLAGGVLSLVLPVSAVVGVVGVRRDPQQTPPAFGPAGPGT</sequence>
<gene>
    <name evidence="2" type="ORF">DVZ84_34270</name>
</gene>
<dbReference type="Proteomes" id="UP000253742">
    <property type="component" value="Unassembled WGS sequence"/>
</dbReference>
<dbReference type="RefSeq" id="WP_114532965.1">
    <property type="nucleotide sequence ID" value="NZ_QQBH01000038.1"/>
</dbReference>
<comment type="caution">
    <text evidence="2">The sequence shown here is derived from an EMBL/GenBank/DDBJ whole genome shotgun (WGS) entry which is preliminary data.</text>
</comment>
<organism evidence="2 3">
    <name type="scientific">Streptomyces parvulus</name>
    <dbReference type="NCBI Taxonomy" id="146923"/>
    <lineage>
        <taxon>Bacteria</taxon>
        <taxon>Bacillati</taxon>
        <taxon>Actinomycetota</taxon>
        <taxon>Actinomycetes</taxon>
        <taxon>Kitasatosporales</taxon>
        <taxon>Streptomycetaceae</taxon>
        <taxon>Streptomyces</taxon>
    </lineage>
</organism>
<dbReference type="AlphaFoldDB" id="A0A369UWH1"/>